<name>A0A1B2LYR6_9GAMM</name>
<dbReference type="RefSeq" id="WP_067553752.1">
    <property type="nucleotide sequence ID" value="NZ_CP016895.1"/>
</dbReference>
<dbReference type="AlphaFoldDB" id="A0A1B2LYR6"/>
<dbReference type="OrthoDB" id="6107348at2"/>
<feature type="transmembrane region" description="Helical" evidence="1">
    <location>
        <begin position="39"/>
        <end position="60"/>
    </location>
</feature>
<feature type="transmembrane region" description="Helical" evidence="1">
    <location>
        <begin position="104"/>
        <end position="124"/>
    </location>
</feature>
<keyword evidence="1" id="KW-1133">Transmembrane helix</keyword>
<evidence type="ECO:0000313" key="3">
    <source>
        <dbReference type="Proteomes" id="UP000093391"/>
    </source>
</evidence>
<evidence type="ECO:0000256" key="1">
    <source>
        <dbReference type="SAM" id="Phobius"/>
    </source>
</evidence>
<sequence length="125" mass="14413">MKNYRYLFEMAAALAVYLLVLVASLSYLKHNVLRDPMRLVVTLLPVLPCLLVIWTVLRLLSRLDEMQRQIHLQAFAFAFVATALLSFSYGFLENIGFPQLSMFVIWPMMASLWGVGIAIGVWRYR</sequence>
<keyword evidence="1" id="KW-0812">Transmembrane</keyword>
<feature type="transmembrane region" description="Helical" evidence="1">
    <location>
        <begin position="7"/>
        <end position="27"/>
    </location>
</feature>
<keyword evidence="1" id="KW-0472">Membrane</keyword>
<dbReference type="STRING" id="1789224.BFG52_06460"/>
<dbReference type="KEGG" id="ala:BFG52_06460"/>
<reference evidence="2 3" key="1">
    <citation type="submission" date="2016-08" db="EMBL/GenBank/DDBJ databases">
        <authorList>
            <person name="Seilhamer J.J."/>
        </authorList>
    </citation>
    <scope>NUCLEOTIDE SEQUENCE [LARGE SCALE GENOMIC DNA]</scope>
    <source>
        <strain evidence="2 3">BRTC-1</strain>
    </source>
</reference>
<proteinExistence type="predicted"/>
<gene>
    <name evidence="2" type="ORF">BFG52_06460</name>
</gene>
<feature type="transmembrane region" description="Helical" evidence="1">
    <location>
        <begin position="72"/>
        <end position="92"/>
    </location>
</feature>
<keyword evidence="3" id="KW-1185">Reference proteome</keyword>
<organism evidence="2 3">
    <name type="scientific">Acinetobacter larvae</name>
    <dbReference type="NCBI Taxonomy" id="1789224"/>
    <lineage>
        <taxon>Bacteria</taxon>
        <taxon>Pseudomonadati</taxon>
        <taxon>Pseudomonadota</taxon>
        <taxon>Gammaproteobacteria</taxon>
        <taxon>Moraxellales</taxon>
        <taxon>Moraxellaceae</taxon>
        <taxon>Acinetobacter</taxon>
    </lineage>
</organism>
<evidence type="ECO:0000313" key="2">
    <source>
        <dbReference type="EMBL" id="AOA58029.1"/>
    </source>
</evidence>
<protein>
    <submittedName>
        <fullName evidence="2">Uncharacterized protein</fullName>
    </submittedName>
</protein>
<dbReference type="EMBL" id="CP016895">
    <property type="protein sequence ID" value="AOA58029.1"/>
    <property type="molecule type" value="Genomic_DNA"/>
</dbReference>
<accession>A0A1B2LYR6</accession>
<dbReference type="Proteomes" id="UP000093391">
    <property type="component" value="Chromosome"/>
</dbReference>